<dbReference type="STRING" id="1121419.SAMN05443529_101275"/>
<dbReference type="EMBL" id="FNCP01000001">
    <property type="protein sequence ID" value="SDG17539.1"/>
    <property type="molecule type" value="Genomic_DNA"/>
</dbReference>
<proteinExistence type="predicted"/>
<dbReference type="Pfam" id="PF03885">
    <property type="entry name" value="DUF327"/>
    <property type="match status" value="1"/>
</dbReference>
<gene>
    <name evidence="2" type="ORF">SAMN05443529_101275</name>
</gene>
<name>A0A1G7S4Y7_9FIRM</name>
<dbReference type="OrthoDB" id="1680946at2"/>
<dbReference type="InterPro" id="IPR024042">
    <property type="entry name" value="TM1646-like_dom_sf"/>
</dbReference>
<evidence type="ECO:0000256" key="1">
    <source>
        <dbReference type="SAM" id="MobiDB-lite"/>
    </source>
</evidence>
<evidence type="ECO:0000313" key="3">
    <source>
        <dbReference type="Proteomes" id="UP000198656"/>
    </source>
</evidence>
<dbReference type="RefSeq" id="WP_014904684.1">
    <property type="nucleotide sequence ID" value="NZ_FNCP01000001.1"/>
</dbReference>
<feature type="region of interest" description="Disordered" evidence="1">
    <location>
        <begin position="1"/>
        <end position="29"/>
    </location>
</feature>
<sequence>MSLRINSPHQTQTTNLDSASSSERSNDFSNVLSQTQKINRLELQSFLGRLETQGKKLAHSLSIRDLKDFQDMVKSFLRSTFGQSRKMQEETSWDYQGRPKVMARIGKIDQVLDELGKQLLDEQSEPLEILTKIDEIRGMIIDLFA</sequence>
<dbReference type="AlphaFoldDB" id="A0A1G7S4Y7"/>
<organism evidence="2 3">
    <name type="scientific">Desulfosporosinus hippei DSM 8344</name>
    <dbReference type="NCBI Taxonomy" id="1121419"/>
    <lineage>
        <taxon>Bacteria</taxon>
        <taxon>Bacillati</taxon>
        <taxon>Bacillota</taxon>
        <taxon>Clostridia</taxon>
        <taxon>Eubacteriales</taxon>
        <taxon>Desulfitobacteriaceae</taxon>
        <taxon>Desulfosporosinus</taxon>
    </lineage>
</organism>
<reference evidence="3" key="1">
    <citation type="submission" date="2016-10" db="EMBL/GenBank/DDBJ databases">
        <authorList>
            <person name="Varghese N."/>
            <person name="Submissions S."/>
        </authorList>
    </citation>
    <scope>NUCLEOTIDE SEQUENCE [LARGE SCALE GENOMIC DNA]</scope>
    <source>
        <strain evidence="3">DSM 8344</strain>
    </source>
</reference>
<dbReference type="Proteomes" id="UP000198656">
    <property type="component" value="Unassembled WGS sequence"/>
</dbReference>
<evidence type="ECO:0008006" key="4">
    <source>
        <dbReference type="Google" id="ProtNLM"/>
    </source>
</evidence>
<accession>A0A1G7S4Y7</accession>
<dbReference type="Gene3D" id="1.20.120.490">
    <property type="entry name" value="Hypothetical protein TM1646-like domain"/>
    <property type="match status" value="1"/>
</dbReference>
<keyword evidence="3" id="KW-1185">Reference proteome</keyword>
<dbReference type="InterPro" id="IPR005585">
    <property type="entry name" value="DUF327"/>
</dbReference>
<dbReference type="SUPFAM" id="SSF158397">
    <property type="entry name" value="TM1646-like"/>
    <property type="match status" value="1"/>
</dbReference>
<protein>
    <recommendedName>
        <fullName evidence="4">DUF327 domain-containing protein</fullName>
    </recommendedName>
</protein>
<evidence type="ECO:0000313" key="2">
    <source>
        <dbReference type="EMBL" id="SDG17539.1"/>
    </source>
</evidence>